<evidence type="ECO:0000313" key="2">
    <source>
        <dbReference type="Proteomes" id="UP000186817"/>
    </source>
</evidence>
<gene>
    <name evidence="1" type="ORF">AK812_SmicGene39214</name>
</gene>
<dbReference type="Proteomes" id="UP000186817">
    <property type="component" value="Unassembled WGS sequence"/>
</dbReference>
<evidence type="ECO:0000313" key="1">
    <source>
        <dbReference type="EMBL" id="OLP80376.1"/>
    </source>
</evidence>
<accession>A0A1Q9CBT7</accession>
<protein>
    <submittedName>
        <fullName evidence="1">Uncharacterized protein</fullName>
    </submittedName>
</protein>
<dbReference type="EMBL" id="LSRX01001385">
    <property type="protein sequence ID" value="OLP80376.1"/>
    <property type="molecule type" value="Genomic_DNA"/>
</dbReference>
<keyword evidence="2" id="KW-1185">Reference proteome</keyword>
<reference evidence="1 2" key="1">
    <citation type="submission" date="2016-02" db="EMBL/GenBank/DDBJ databases">
        <title>Genome analysis of coral dinoflagellate symbionts highlights evolutionary adaptations to a symbiotic lifestyle.</title>
        <authorList>
            <person name="Aranda M."/>
            <person name="Li Y."/>
            <person name="Liew Y.J."/>
            <person name="Baumgarten S."/>
            <person name="Simakov O."/>
            <person name="Wilson M."/>
            <person name="Piel J."/>
            <person name="Ashoor H."/>
            <person name="Bougouffa S."/>
            <person name="Bajic V.B."/>
            <person name="Ryu T."/>
            <person name="Ravasi T."/>
            <person name="Bayer T."/>
            <person name="Micklem G."/>
            <person name="Kim H."/>
            <person name="Bhak J."/>
            <person name="Lajeunesse T.C."/>
            <person name="Voolstra C.R."/>
        </authorList>
    </citation>
    <scope>NUCLEOTIDE SEQUENCE [LARGE SCALE GENOMIC DNA]</scope>
    <source>
        <strain evidence="1 2">CCMP2467</strain>
    </source>
</reference>
<proteinExistence type="predicted"/>
<organism evidence="1 2">
    <name type="scientific">Symbiodinium microadriaticum</name>
    <name type="common">Dinoflagellate</name>
    <name type="synonym">Zooxanthella microadriatica</name>
    <dbReference type="NCBI Taxonomy" id="2951"/>
    <lineage>
        <taxon>Eukaryota</taxon>
        <taxon>Sar</taxon>
        <taxon>Alveolata</taxon>
        <taxon>Dinophyceae</taxon>
        <taxon>Suessiales</taxon>
        <taxon>Symbiodiniaceae</taxon>
        <taxon>Symbiodinium</taxon>
    </lineage>
</organism>
<comment type="caution">
    <text evidence="1">The sequence shown here is derived from an EMBL/GenBank/DDBJ whole genome shotgun (WGS) entry which is preliminary data.</text>
</comment>
<name>A0A1Q9CBT7_SYMMI</name>
<dbReference type="AlphaFoldDB" id="A0A1Q9CBT7"/>
<sequence length="456" mass="50404">MKKPPRPRARYGWEHTTVHTAELLAILRWRRPGEWALYKALCSIPFLDFGLVGVHVRSPQTNTCAPARVIVEGNERQDEGCRQAYRLPQPTDIWWPSSGLAFQFSHKGRAVTDTCRNFTRKLLRREARDKWTGLAAVCFLFSAQPMGTMVRLATWSCLVLPCALWFTIYLTMSKLSSLASAVPNSTPPKQLVAAPPSPKSPTAEDAARWPILAAWKWLVPIRTEVVDFAADAAGCSAAPTRMESCNDLACRGVLPSALGHFIKRTADAASNEAPVDPDSEFFRSSQDLNAASEDVAHSLRNLTSAAGAGVNVLRLLFLGLRSIRAENQGLEVLRELRWLAPALEVAVARLRGACRIPGYRPSDARLRSMLLAAGVPSSQRGKLSWVVDGLPWELARIQLSHFCHCPRIQPEPRISCCSTCRGAQLQTAVAHQMCPWCHQDSAGEPTGCFSPRRRPR</sequence>